<keyword evidence="9" id="KW-0812">Transmembrane</keyword>
<comment type="caution">
    <text evidence="11">The sequence shown here is derived from an EMBL/GenBank/DDBJ whole genome shotgun (WGS) entry which is preliminary data.</text>
</comment>
<dbReference type="GO" id="GO:0008061">
    <property type="term" value="F:chitin binding"/>
    <property type="evidence" value="ECO:0007669"/>
    <property type="project" value="InterPro"/>
</dbReference>
<evidence type="ECO:0000256" key="6">
    <source>
        <dbReference type="ARBA" id="ARBA00023228"/>
    </source>
</evidence>
<keyword evidence="4" id="KW-0964">Secreted</keyword>
<evidence type="ECO:0000256" key="5">
    <source>
        <dbReference type="ARBA" id="ARBA00022729"/>
    </source>
</evidence>
<proteinExistence type="inferred from homology"/>
<dbReference type="PANTHER" id="PTHR46066:SF2">
    <property type="entry name" value="CHITINASE DOMAIN-CONTAINING PROTEIN 1"/>
    <property type="match status" value="1"/>
</dbReference>
<dbReference type="PROSITE" id="PS51910">
    <property type="entry name" value="GH18_2"/>
    <property type="match status" value="1"/>
</dbReference>
<dbReference type="GO" id="GO:0005764">
    <property type="term" value="C:lysosome"/>
    <property type="evidence" value="ECO:0007669"/>
    <property type="project" value="UniProtKB-SubCell"/>
</dbReference>
<evidence type="ECO:0000313" key="12">
    <source>
        <dbReference type="Proteomes" id="UP000298416"/>
    </source>
</evidence>
<dbReference type="FunFam" id="3.10.50.10:FF:000002">
    <property type="entry name" value="Chitinase domain-containing protein 1"/>
    <property type="match status" value="1"/>
</dbReference>
<sequence>MGRKRERRAGDRTDKPSGSLTESDRKGNTTTTTTTVLLLFVVPIVSVIVYRILHTPSPAAPDLPYVYRRGLVAEKIDYRQVLHENTITSENSSRRNFENPVFAYITPWNSQGYEMAKKFSNKFTHLSPVWYELKRTILLRTLQSPNAYLLRPGFSPLQLILPRVVLEAIPLDLLKKKKQRERAINLIVHLLQSPFTISSIDFCLREMGYDGIVLESWSRWAAYGILHEPGMRVTALQFVIQLGQAMHSVSLDQHKRQSLQLVYVIGPPRSKELEEYDFGPEDLRRLGDDVDGFSLMTYDFSAPQNPGPNAPLKWIHSTLELLLDATSSSGHEKLAKKIFIGINFYGNDFIVSGGLGGGPIVGREYVSLLEQHRPQLQWEKNSEEHFFLYIDNQDVKHVVFYPTLKSIATRLQEAASWGAGISIWEIGQGLEYFFDIL</sequence>
<evidence type="ECO:0000256" key="1">
    <source>
        <dbReference type="ARBA" id="ARBA00004371"/>
    </source>
</evidence>
<dbReference type="PANTHER" id="PTHR46066">
    <property type="entry name" value="CHITINASE DOMAIN-CONTAINING PROTEIN 1 FAMILY MEMBER"/>
    <property type="match status" value="1"/>
</dbReference>
<accession>A0A8X9AC44</accession>
<evidence type="ECO:0000256" key="4">
    <source>
        <dbReference type="ARBA" id="ARBA00022525"/>
    </source>
</evidence>
<feature type="transmembrane region" description="Helical" evidence="9">
    <location>
        <begin position="35"/>
        <end position="53"/>
    </location>
</feature>
<dbReference type="InterPro" id="IPR017853">
    <property type="entry name" value="GH"/>
</dbReference>
<evidence type="ECO:0000256" key="3">
    <source>
        <dbReference type="ARBA" id="ARBA00009336"/>
    </source>
</evidence>
<evidence type="ECO:0000256" key="2">
    <source>
        <dbReference type="ARBA" id="ARBA00004613"/>
    </source>
</evidence>
<reference evidence="11" key="2">
    <citation type="submission" date="2020-08" db="EMBL/GenBank/DDBJ databases">
        <title>Plant Genome Project.</title>
        <authorList>
            <person name="Zhang R.-G."/>
        </authorList>
    </citation>
    <scope>NUCLEOTIDE SEQUENCE</scope>
    <source>
        <strain evidence="11">Huo1</strain>
        <tissue evidence="11">Leaf</tissue>
    </source>
</reference>
<dbReference type="GO" id="GO:0005975">
    <property type="term" value="P:carbohydrate metabolic process"/>
    <property type="evidence" value="ECO:0007669"/>
    <property type="project" value="InterPro"/>
</dbReference>
<evidence type="ECO:0000256" key="9">
    <source>
        <dbReference type="SAM" id="Phobius"/>
    </source>
</evidence>
<dbReference type="EMBL" id="PNBA02000002">
    <property type="protein sequence ID" value="KAG6434384.1"/>
    <property type="molecule type" value="Genomic_DNA"/>
</dbReference>
<keyword evidence="9" id="KW-1133">Transmembrane helix</keyword>
<dbReference type="InterPro" id="IPR029070">
    <property type="entry name" value="Chitinase_insertion_sf"/>
</dbReference>
<keyword evidence="12" id="KW-1185">Reference proteome</keyword>
<dbReference type="GO" id="GO:0012505">
    <property type="term" value="C:endomembrane system"/>
    <property type="evidence" value="ECO:0007669"/>
    <property type="project" value="TreeGrafter"/>
</dbReference>
<evidence type="ECO:0000313" key="11">
    <source>
        <dbReference type="EMBL" id="KAG6434384.1"/>
    </source>
</evidence>
<dbReference type="InterPro" id="IPR011583">
    <property type="entry name" value="Chitinase_II/V-like_cat"/>
</dbReference>
<dbReference type="SUPFAM" id="SSF51445">
    <property type="entry name" value="(Trans)glycosidases"/>
    <property type="match status" value="1"/>
</dbReference>
<evidence type="ECO:0000256" key="8">
    <source>
        <dbReference type="SAM" id="MobiDB-lite"/>
    </source>
</evidence>
<feature type="region of interest" description="Disordered" evidence="8">
    <location>
        <begin position="1"/>
        <end position="28"/>
    </location>
</feature>
<dbReference type="GO" id="GO:0070492">
    <property type="term" value="F:oligosaccharide binding"/>
    <property type="evidence" value="ECO:0007669"/>
    <property type="project" value="TreeGrafter"/>
</dbReference>
<comment type="subcellular location">
    <subcellularLocation>
        <location evidence="1">Lysosome</location>
    </subcellularLocation>
    <subcellularLocation>
        <location evidence="2">Secreted</location>
    </subcellularLocation>
</comment>
<dbReference type="Pfam" id="PF00704">
    <property type="entry name" value="Glyco_hydro_18"/>
    <property type="match status" value="1"/>
</dbReference>
<dbReference type="Gene3D" id="3.10.50.10">
    <property type="match status" value="1"/>
</dbReference>
<dbReference type="SMART" id="SM00636">
    <property type="entry name" value="Glyco_18"/>
    <property type="match status" value="1"/>
</dbReference>
<reference evidence="11" key="1">
    <citation type="submission" date="2018-01" db="EMBL/GenBank/DDBJ databases">
        <authorList>
            <person name="Mao J.F."/>
        </authorList>
    </citation>
    <scope>NUCLEOTIDE SEQUENCE</scope>
    <source>
        <strain evidence="11">Huo1</strain>
        <tissue evidence="11">Leaf</tissue>
    </source>
</reference>
<dbReference type="Proteomes" id="UP000298416">
    <property type="component" value="Unassembled WGS sequence"/>
</dbReference>
<dbReference type="GO" id="GO:0005576">
    <property type="term" value="C:extracellular region"/>
    <property type="evidence" value="ECO:0007669"/>
    <property type="project" value="UniProtKB-SubCell"/>
</dbReference>
<evidence type="ECO:0000256" key="7">
    <source>
        <dbReference type="ARBA" id="ARBA00040976"/>
    </source>
</evidence>
<dbReference type="AlphaFoldDB" id="A0A8X9AC44"/>
<protein>
    <recommendedName>
        <fullName evidence="7">Chitinase domain-containing protein 1</fullName>
    </recommendedName>
</protein>
<keyword evidence="5" id="KW-0732">Signal</keyword>
<comment type="similarity">
    <text evidence="3">Belongs to the glycosyl hydrolase 18 family.</text>
</comment>
<feature type="domain" description="GH18" evidence="10">
    <location>
        <begin position="99"/>
        <end position="437"/>
    </location>
</feature>
<keyword evidence="9" id="KW-0472">Membrane</keyword>
<dbReference type="InterPro" id="IPR001223">
    <property type="entry name" value="Glyco_hydro18_cat"/>
</dbReference>
<organism evidence="11">
    <name type="scientific">Salvia splendens</name>
    <name type="common">Scarlet sage</name>
    <dbReference type="NCBI Taxonomy" id="180675"/>
    <lineage>
        <taxon>Eukaryota</taxon>
        <taxon>Viridiplantae</taxon>
        <taxon>Streptophyta</taxon>
        <taxon>Embryophyta</taxon>
        <taxon>Tracheophyta</taxon>
        <taxon>Spermatophyta</taxon>
        <taxon>Magnoliopsida</taxon>
        <taxon>eudicotyledons</taxon>
        <taxon>Gunneridae</taxon>
        <taxon>Pentapetalae</taxon>
        <taxon>asterids</taxon>
        <taxon>lamiids</taxon>
        <taxon>Lamiales</taxon>
        <taxon>Lamiaceae</taxon>
        <taxon>Nepetoideae</taxon>
        <taxon>Mentheae</taxon>
        <taxon>Salviinae</taxon>
        <taxon>Salvia</taxon>
        <taxon>Salvia subgen. Calosphace</taxon>
        <taxon>core Calosphace</taxon>
    </lineage>
</organism>
<dbReference type="CDD" id="cd02876">
    <property type="entry name" value="GH18_SI-CLP"/>
    <property type="match status" value="1"/>
</dbReference>
<keyword evidence="6" id="KW-0458">Lysosome</keyword>
<gene>
    <name evidence="11" type="ORF">SASPL_106015</name>
</gene>
<name>A0A8X9AC44_SALSN</name>
<evidence type="ECO:0000259" key="10">
    <source>
        <dbReference type="PROSITE" id="PS51910"/>
    </source>
</evidence>
<dbReference type="Gene3D" id="3.20.20.80">
    <property type="entry name" value="Glycosidases"/>
    <property type="match status" value="1"/>
</dbReference>